<dbReference type="Proteomes" id="UP001283361">
    <property type="component" value="Unassembled WGS sequence"/>
</dbReference>
<keyword evidence="2" id="KW-1185">Reference proteome</keyword>
<organism evidence="1 2">
    <name type="scientific">Elysia crispata</name>
    <name type="common">lettuce slug</name>
    <dbReference type="NCBI Taxonomy" id="231223"/>
    <lineage>
        <taxon>Eukaryota</taxon>
        <taxon>Metazoa</taxon>
        <taxon>Spiralia</taxon>
        <taxon>Lophotrochozoa</taxon>
        <taxon>Mollusca</taxon>
        <taxon>Gastropoda</taxon>
        <taxon>Heterobranchia</taxon>
        <taxon>Euthyneura</taxon>
        <taxon>Panpulmonata</taxon>
        <taxon>Sacoglossa</taxon>
        <taxon>Placobranchoidea</taxon>
        <taxon>Plakobranchidae</taxon>
        <taxon>Elysia</taxon>
    </lineage>
</organism>
<dbReference type="AlphaFoldDB" id="A0AAE0ZAP4"/>
<accession>A0AAE0ZAP4</accession>
<name>A0AAE0ZAP4_9GAST</name>
<comment type="caution">
    <text evidence="1">The sequence shown here is derived from an EMBL/GenBank/DDBJ whole genome shotgun (WGS) entry which is preliminary data.</text>
</comment>
<reference evidence="1" key="1">
    <citation type="journal article" date="2023" name="G3 (Bethesda)">
        <title>A reference genome for the long-term kleptoplast-retaining sea slug Elysia crispata morphotype clarki.</title>
        <authorList>
            <person name="Eastman K.E."/>
            <person name="Pendleton A.L."/>
            <person name="Shaikh M.A."/>
            <person name="Suttiyut T."/>
            <person name="Ogas R."/>
            <person name="Tomko P."/>
            <person name="Gavelis G."/>
            <person name="Widhalm J.R."/>
            <person name="Wisecaver J.H."/>
        </authorList>
    </citation>
    <scope>NUCLEOTIDE SEQUENCE</scope>
    <source>
        <strain evidence="1">ECLA1</strain>
    </source>
</reference>
<gene>
    <name evidence="1" type="ORF">RRG08_017059</name>
</gene>
<evidence type="ECO:0000313" key="2">
    <source>
        <dbReference type="Proteomes" id="UP001283361"/>
    </source>
</evidence>
<evidence type="ECO:0000313" key="1">
    <source>
        <dbReference type="EMBL" id="KAK3765176.1"/>
    </source>
</evidence>
<protein>
    <submittedName>
        <fullName evidence="1">Uncharacterized protein</fullName>
    </submittedName>
</protein>
<proteinExistence type="predicted"/>
<dbReference type="EMBL" id="JAWDGP010004338">
    <property type="protein sequence ID" value="KAK3765176.1"/>
    <property type="molecule type" value="Genomic_DNA"/>
</dbReference>
<sequence>MRFKQPTSAPVCNSSRISDEFVKTDLRTIFKQQIRPSVQTGNPAILVWCGECVVVDSAPQLLRHNVSLTRSVTYQSLTLIPDCGELIHCQSLHCCLISRGAFNMVSIFRVSCSRPESYTDPLWYTAV</sequence>